<dbReference type="WBParaSite" id="PSAMB.scaffold1702size28602.g14470.t1">
    <property type="protein sequence ID" value="PSAMB.scaffold1702size28602.g14470.t1"/>
    <property type="gene ID" value="PSAMB.scaffold1702size28602.g14470"/>
</dbReference>
<dbReference type="GO" id="GO:0071578">
    <property type="term" value="P:zinc ion import across plasma membrane"/>
    <property type="evidence" value="ECO:0007669"/>
    <property type="project" value="TreeGrafter"/>
</dbReference>
<keyword evidence="4 7" id="KW-1133">Transmembrane helix</keyword>
<name>A0A914VAB7_9BILA</name>
<dbReference type="Pfam" id="PF02535">
    <property type="entry name" value="Zip"/>
    <property type="match status" value="1"/>
</dbReference>
<evidence type="ECO:0000256" key="6">
    <source>
        <dbReference type="SAM" id="MobiDB-lite"/>
    </source>
</evidence>
<evidence type="ECO:0000313" key="8">
    <source>
        <dbReference type="Proteomes" id="UP000887566"/>
    </source>
</evidence>
<keyword evidence="8" id="KW-1185">Reference proteome</keyword>
<dbReference type="GO" id="GO:0140410">
    <property type="term" value="F:monoatomic cation:bicarbonate symporter activity"/>
    <property type="evidence" value="ECO:0007669"/>
    <property type="project" value="TreeGrafter"/>
</dbReference>
<dbReference type="GO" id="GO:0005385">
    <property type="term" value="F:zinc ion transmembrane transporter activity"/>
    <property type="evidence" value="ECO:0007669"/>
    <property type="project" value="TreeGrafter"/>
</dbReference>
<dbReference type="InterPro" id="IPR003689">
    <property type="entry name" value="ZIP"/>
</dbReference>
<sequence length="420" mass="45956">MNSDAYVLGLVCTAIISLCSLSGVIILPLIRGKSRARWMQVFIALAVATLSADALLHLIPATMGAHSHSIEKPPSHEKLTNNNNTPAALGASHEHDHSGHNHDHDHDHAVDADHEHIHGNETDHHDHDHAGNHTDHDDHDHEHKRRKRQAHDHDHDEHGHEHGHEHEHGGEHGHDKSYLLKMSAMMLAVYLFYIFEFVAHWGLSKNRTKSMHVVQPVSNGAANGTALWEGRTDDVIVKVKGSNAHGHSHEGIGGETEVCCGFKSVALMILIGDGVHNFVDGLAVGASFAVSNSLGFSTSIAVVFHEIPHEIGDFAVLIDSGLSVPKALIMNLISACTAFLGLVVGIELGQNEELVPWLLAVAAGMFLYVAWIDMLSHLKTEVDSSDPWYLTLSLQNAGFIIGFVIIFLIGWFEDDLQFAF</sequence>
<evidence type="ECO:0000256" key="4">
    <source>
        <dbReference type="ARBA" id="ARBA00022989"/>
    </source>
</evidence>
<dbReference type="PANTHER" id="PTHR12191:SF37">
    <property type="entry name" value="ZINC TRANSPORTER FOI"/>
    <property type="match status" value="1"/>
</dbReference>
<feature type="transmembrane region" description="Helical" evidence="7">
    <location>
        <begin position="6"/>
        <end position="29"/>
    </location>
</feature>
<keyword evidence="3 7" id="KW-0812">Transmembrane</keyword>
<feature type="compositionally biased region" description="Basic and acidic residues" evidence="6">
    <location>
        <begin position="92"/>
        <end position="141"/>
    </location>
</feature>
<proteinExistence type="inferred from homology"/>
<dbReference type="PANTHER" id="PTHR12191">
    <property type="entry name" value="SOLUTE CARRIER FAMILY 39"/>
    <property type="match status" value="1"/>
</dbReference>
<dbReference type="Proteomes" id="UP000887566">
    <property type="component" value="Unplaced"/>
</dbReference>
<feature type="region of interest" description="Disordered" evidence="6">
    <location>
        <begin position="66"/>
        <end position="174"/>
    </location>
</feature>
<protein>
    <submittedName>
        <fullName evidence="9">Solute carrier family 39 member 6</fullName>
    </submittedName>
</protein>
<evidence type="ECO:0000313" key="9">
    <source>
        <dbReference type="WBParaSite" id="PSAMB.scaffold1702size28602.g14470.t1"/>
    </source>
</evidence>
<evidence type="ECO:0000256" key="3">
    <source>
        <dbReference type="ARBA" id="ARBA00022692"/>
    </source>
</evidence>
<dbReference type="AlphaFoldDB" id="A0A914VAB7"/>
<feature type="compositionally biased region" description="Basic and acidic residues" evidence="6">
    <location>
        <begin position="151"/>
        <end position="174"/>
    </location>
</feature>
<feature type="transmembrane region" description="Helical" evidence="7">
    <location>
        <begin position="41"/>
        <end position="59"/>
    </location>
</feature>
<dbReference type="GO" id="GO:0005886">
    <property type="term" value="C:plasma membrane"/>
    <property type="evidence" value="ECO:0007669"/>
    <property type="project" value="TreeGrafter"/>
</dbReference>
<organism evidence="8 9">
    <name type="scientific">Plectus sambesii</name>
    <dbReference type="NCBI Taxonomy" id="2011161"/>
    <lineage>
        <taxon>Eukaryota</taxon>
        <taxon>Metazoa</taxon>
        <taxon>Ecdysozoa</taxon>
        <taxon>Nematoda</taxon>
        <taxon>Chromadorea</taxon>
        <taxon>Plectida</taxon>
        <taxon>Plectina</taxon>
        <taxon>Plectoidea</taxon>
        <taxon>Plectidae</taxon>
        <taxon>Plectus</taxon>
    </lineage>
</organism>
<feature type="compositionally biased region" description="Basic and acidic residues" evidence="6">
    <location>
        <begin position="68"/>
        <end position="79"/>
    </location>
</feature>
<feature type="transmembrane region" description="Helical" evidence="7">
    <location>
        <begin position="328"/>
        <end position="348"/>
    </location>
</feature>
<evidence type="ECO:0000256" key="5">
    <source>
        <dbReference type="ARBA" id="ARBA00023136"/>
    </source>
</evidence>
<feature type="transmembrane region" description="Helical" evidence="7">
    <location>
        <begin position="184"/>
        <end position="203"/>
    </location>
</feature>
<dbReference type="GO" id="GO:0030003">
    <property type="term" value="P:intracellular monoatomic cation homeostasis"/>
    <property type="evidence" value="ECO:0007669"/>
    <property type="project" value="TreeGrafter"/>
</dbReference>
<feature type="transmembrane region" description="Helical" evidence="7">
    <location>
        <begin position="354"/>
        <end position="376"/>
    </location>
</feature>
<comment type="subcellular location">
    <subcellularLocation>
        <location evidence="1">Membrane</location>
        <topology evidence="1">Multi-pass membrane protein</topology>
    </subcellularLocation>
</comment>
<dbReference type="InterPro" id="IPR050799">
    <property type="entry name" value="ZIP_Transporter"/>
</dbReference>
<evidence type="ECO:0000256" key="2">
    <source>
        <dbReference type="ARBA" id="ARBA00006939"/>
    </source>
</evidence>
<comment type="similarity">
    <text evidence="2">Belongs to the ZIP transporter (TC 2.A.5) family.</text>
</comment>
<keyword evidence="5 7" id="KW-0472">Membrane</keyword>
<evidence type="ECO:0000256" key="7">
    <source>
        <dbReference type="SAM" id="Phobius"/>
    </source>
</evidence>
<accession>A0A914VAB7</accession>
<reference evidence="9" key="1">
    <citation type="submission" date="2022-11" db="UniProtKB">
        <authorList>
            <consortium name="WormBaseParasite"/>
        </authorList>
    </citation>
    <scope>IDENTIFICATION</scope>
</reference>
<feature type="transmembrane region" description="Helical" evidence="7">
    <location>
        <begin position="388"/>
        <end position="412"/>
    </location>
</feature>
<evidence type="ECO:0000256" key="1">
    <source>
        <dbReference type="ARBA" id="ARBA00004141"/>
    </source>
</evidence>